<reference evidence="1 2" key="1">
    <citation type="submission" date="2022-02" db="EMBL/GenBank/DDBJ databases">
        <title>The genome sequence of Shewanella sp. 3B26.</title>
        <authorList>
            <person name="Du J."/>
        </authorList>
    </citation>
    <scope>NUCLEOTIDE SEQUENCE [LARGE SCALE GENOMIC DNA]</scope>
    <source>
        <strain evidence="1 2">3B26</strain>
    </source>
</reference>
<evidence type="ECO:0000313" key="1">
    <source>
        <dbReference type="EMBL" id="MCH4296230.1"/>
    </source>
</evidence>
<dbReference type="InterPro" id="IPR025833">
    <property type="entry name" value="GDYXXLXY"/>
</dbReference>
<comment type="caution">
    <text evidence="1">The sequence shown here is derived from an EMBL/GenBank/DDBJ whole genome shotgun (WGS) entry which is preliminary data.</text>
</comment>
<gene>
    <name evidence="1" type="ORF">MJ923_18120</name>
</gene>
<evidence type="ECO:0000313" key="2">
    <source>
        <dbReference type="Proteomes" id="UP001297581"/>
    </source>
</evidence>
<keyword evidence="2" id="KW-1185">Reference proteome</keyword>
<dbReference type="Proteomes" id="UP001297581">
    <property type="component" value="Unassembled WGS sequence"/>
</dbReference>
<dbReference type="Pfam" id="PF14345">
    <property type="entry name" value="GDYXXLXY"/>
    <property type="match status" value="1"/>
</dbReference>
<dbReference type="AlphaFoldDB" id="A0AAJ1BJZ3"/>
<proteinExistence type="predicted"/>
<dbReference type="EMBL" id="JAKUDL010000008">
    <property type="protein sequence ID" value="MCH4296230.1"/>
    <property type="molecule type" value="Genomic_DNA"/>
</dbReference>
<organism evidence="1 2">
    <name type="scientific">Shewanella zhuhaiensis</name>
    <dbReference type="NCBI Taxonomy" id="2919576"/>
    <lineage>
        <taxon>Bacteria</taxon>
        <taxon>Pseudomonadati</taxon>
        <taxon>Pseudomonadota</taxon>
        <taxon>Gammaproteobacteria</taxon>
        <taxon>Alteromonadales</taxon>
        <taxon>Shewanellaceae</taxon>
        <taxon>Shewanella</taxon>
    </lineage>
</organism>
<sequence>MIISRSFWITLVGTLLLLLVVNTDIVKKEQQLAEGTVVRVALAPVDPRSLMQGDYMALRYALEAPIRDALSEDERSQQLDGYAWIRLDDNQLAHFVAIDRGETAPEGALRVQFRQRDHAIKLASNGWFFQEGEAARFDKAEFGEFRLGQNGSLLLAALLDENYQRL</sequence>
<accession>A0AAJ1BJZ3</accession>
<dbReference type="RefSeq" id="WP_240592295.1">
    <property type="nucleotide sequence ID" value="NZ_JAKUDL010000008.1"/>
</dbReference>
<protein>
    <submittedName>
        <fullName evidence="1">GDYXXLXY domain-containing protein</fullName>
    </submittedName>
</protein>
<name>A0AAJ1BJZ3_9GAMM</name>